<protein>
    <submittedName>
        <fullName evidence="2">MarR family transcriptional regulator</fullName>
    </submittedName>
</protein>
<dbReference type="CDD" id="cd00090">
    <property type="entry name" value="HTH_ARSR"/>
    <property type="match status" value="1"/>
</dbReference>
<reference evidence="2" key="1">
    <citation type="journal article" date="2020" name="mSystems">
        <title>Genome- and Community-Level Interaction Insights into Carbon Utilization and Element Cycling Functions of Hydrothermarchaeota in Hydrothermal Sediment.</title>
        <authorList>
            <person name="Zhou Z."/>
            <person name="Liu Y."/>
            <person name="Xu W."/>
            <person name="Pan J."/>
            <person name="Luo Z.H."/>
            <person name="Li M."/>
        </authorList>
    </citation>
    <scope>NUCLEOTIDE SEQUENCE [LARGE SCALE GENOMIC DNA]</scope>
    <source>
        <strain evidence="2">SpSt-26</strain>
    </source>
</reference>
<proteinExistence type="predicted"/>
<sequence>MGQQRSKMRAEEKIIFLLESAKERGVLQSEIARKLNLSKSTVSEILSQLEEKKIVYREEISNKSYRVWCVKHCPKPVKGVLRLGFLRASEYAKVVDAGEKVGAIFKIYRNSLEATRDLVHGCVDILASPFITQLFFGVLMKNIKIFRVVAMNGSGIAFSGGKGYGCSEFSTMERMLRKYLKVKGLKEDIKFFESPEDMISDFRKLKGIAIWEPYLSTFSEVEHFSETLGDFICCSLAVNEEFLSMNQDLFEDFIKYYDKASADRGAKRIAELLDFPEEAVRKSLSSYIFDAGIEEAKREANELGFGRIEDVLYFY</sequence>
<comment type="caution">
    <text evidence="2">The sequence shown here is derived from an EMBL/GenBank/DDBJ whole genome shotgun (WGS) entry which is preliminary data.</text>
</comment>
<dbReference type="Gene3D" id="1.10.10.10">
    <property type="entry name" value="Winged helix-like DNA-binding domain superfamily/Winged helix DNA-binding domain"/>
    <property type="match status" value="1"/>
</dbReference>
<name>A0A7J2THP1_ARCFL</name>
<dbReference type="GO" id="GO:0003700">
    <property type="term" value="F:DNA-binding transcription factor activity"/>
    <property type="evidence" value="ECO:0007669"/>
    <property type="project" value="InterPro"/>
</dbReference>
<dbReference type="InterPro" id="IPR000835">
    <property type="entry name" value="HTH_MarR-typ"/>
</dbReference>
<evidence type="ECO:0000259" key="1">
    <source>
        <dbReference type="Pfam" id="PF12802"/>
    </source>
</evidence>
<evidence type="ECO:0000313" key="2">
    <source>
        <dbReference type="EMBL" id="HEH34611.1"/>
    </source>
</evidence>
<dbReference type="InterPro" id="IPR036390">
    <property type="entry name" value="WH_DNA-bd_sf"/>
</dbReference>
<dbReference type="EMBL" id="DSLA01000008">
    <property type="protein sequence ID" value="HEH34611.1"/>
    <property type="molecule type" value="Genomic_DNA"/>
</dbReference>
<dbReference type="InterPro" id="IPR011991">
    <property type="entry name" value="ArsR-like_HTH"/>
</dbReference>
<dbReference type="Pfam" id="PF12802">
    <property type="entry name" value="MarR_2"/>
    <property type="match status" value="1"/>
</dbReference>
<gene>
    <name evidence="2" type="ORF">ENP88_00335</name>
</gene>
<accession>A0A7J2THP1</accession>
<dbReference type="InterPro" id="IPR014466">
    <property type="entry name" value="Txn_rg_UCP012876"/>
</dbReference>
<dbReference type="InterPro" id="IPR036388">
    <property type="entry name" value="WH-like_DNA-bd_sf"/>
</dbReference>
<organism evidence="2">
    <name type="scientific">Archaeoglobus fulgidus</name>
    <dbReference type="NCBI Taxonomy" id="2234"/>
    <lineage>
        <taxon>Archaea</taxon>
        <taxon>Methanobacteriati</taxon>
        <taxon>Methanobacteriota</taxon>
        <taxon>Archaeoglobi</taxon>
        <taxon>Archaeoglobales</taxon>
        <taxon>Archaeoglobaceae</taxon>
        <taxon>Archaeoglobus</taxon>
    </lineage>
</organism>
<dbReference type="AlphaFoldDB" id="A0A7J2THP1"/>
<dbReference type="SUPFAM" id="SSF53850">
    <property type="entry name" value="Periplasmic binding protein-like II"/>
    <property type="match status" value="1"/>
</dbReference>
<feature type="domain" description="HTH marR-type" evidence="1">
    <location>
        <begin position="18"/>
        <end position="59"/>
    </location>
</feature>
<dbReference type="Gene3D" id="3.40.190.10">
    <property type="entry name" value="Periplasmic binding protein-like II"/>
    <property type="match status" value="1"/>
</dbReference>
<dbReference type="PIRSF" id="PIRSF012876">
    <property type="entry name" value="Txn_rg_UCP012876"/>
    <property type="match status" value="1"/>
</dbReference>
<dbReference type="SUPFAM" id="SSF46785">
    <property type="entry name" value="Winged helix' DNA-binding domain"/>
    <property type="match status" value="1"/>
</dbReference>